<dbReference type="PANTHER" id="PTHR43142:SF1">
    <property type="entry name" value="CARBOXYLIC ESTER HYDROLASE"/>
    <property type="match status" value="1"/>
</dbReference>
<comment type="similarity">
    <text evidence="1 6">Belongs to the type-B carboxylesterase/lipase family.</text>
</comment>
<evidence type="ECO:0000256" key="5">
    <source>
        <dbReference type="ARBA" id="ARBA00023180"/>
    </source>
</evidence>
<dbReference type="PANTHER" id="PTHR43142">
    <property type="entry name" value="CARBOXYLIC ESTER HYDROLASE"/>
    <property type="match status" value="1"/>
</dbReference>
<sequence length="243" mass="26528">MEFSNVSKLLPVIIYIHGGGYAAGNANRDLHNPDILLDKNIVLATVNYRLGALGFLTTGDEIVPGNNGLKDQNLAMRWVKKNIINFGGDPNCITIWGQSAGAGSVHFHMLSPMSRGLFNRVISQSGTSLGYWAVAPKNQGIRNARKLASSVNCNTASNEQMVKCLKKVNASKIAERQHSFYVWFIHPELPFKPAVEPNITNAFLVERPADIIKSGKVAKTPLLTGITTQDGAFRSSGLTQLFY</sequence>
<keyword evidence="9" id="KW-1185">Reference proteome</keyword>
<evidence type="ECO:0000256" key="6">
    <source>
        <dbReference type="RuleBase" id="RU361235"/>
    </source>
</evidence>
<accession>A0A8K0GB14</accession>
<name>A0A8K0GB14_IGNLU</name>
<evidence type="ECO:0000256" key="3">
    <source>
        <dbReference type="ARBA" id="ARBA00022801"/>
    </source>
</evidence>
<evidence type="ECO:0000256" key="4">
    <source>
        <dbReference type="ARBA" id="ARBA00023157"/>
    </source>
</evidence>
<dbReference type="InterPro" id="IPR029058">
    <property type="entry name" value="AB_hydrolase_fold"/>
</dbReference>
<dbReference type="Gene3D" id="3.40.50.1820">
    <property type="entry name" value="alpha/beta hydrolase"/>
    <property type="match status" value="1"/>
</dbReference>
<evidence type="ECO:0000256" key="1">
    <source>
        <dbReference type="ARBA" id="ARBA00005964"/>
    </source>
</evidence>
<dbReference type="EMBL" id="VTPC01021409">
    <property type="protein sequence ID" value="KAF2891838.1"/>
    <property type="molecule type" value="Genomic_DNA"/>
</dbReference>
<dbReference type="InterPro" id="IPR002018">
    <property type="entry name" value="CarbesteraseB"/>
</dbReference>
<evidence type="ECO:0000313" key="9">
    <source>
        <dbReference type="Proteomes" id="UP000801492"/>
    </source>
</evidence>
<proteinExistence type="inferred from homology"/>
<comment type="caution">
    <text evidence="8">The sequence shown here is derived from an EMBL/GenBank/DDBJ whole genome shotgun (WGS) entry which is preliminary data.</text>
</comment>
<dbReference type="GO" id="GO:0052689">
    <property type="term" value="F:carboxylic ester hydrolase activity"/>
    <property type="evidence" value="ECO:0007669"/>
    <property type="project" value="UniProtKB-KW"/>
</dbReference>
<dbReference type="EC" id="3.1.1.-" evidence="6"/>
<dbReference type="PROSITE" id="PS00122">
    <property type="entry name" value="CARBOXYLESTERASE_B_1"/>
    <property type="match status" value="1"/>
</dbReference>
<feature type="domain" description="Carboxylesterase type B" evidence="7">
    <location>
        <begin position="5"/>
        <end position="234"/>
    </location>
</feature>
<dbReference type="SUPFAM" id="SSF53474">
    <property type="entry name" value="alpha/beta-Hydrolases"/>
    <property type="match status" value="1"/>
</dbReference>
<gene>
    <name evidence="8" type="ORF">ILUMI_14335</name>
</gene>
<dbReference type="Pfam" id="PF00135">
    <property type="entry name" value="COesterase"/>
    <property type="match status" value="1"/>
</dbReference>
<keyword evidence="3 6" id="KW-0378">Hydrolase</keyword>
<dbReference type="InterPro" id="IPR019826">
    <property type="entry name" value="Carboxylesterase_B_AS"/>
</dbReference>
<dbReference type="AlphaFoldDB" id="A0A8K0GB14"/>
<keyword evidence="4" id="KW-1015">Disulfide bond</keyword>
<evidence type="ECO:0000313" key="8">
    <source>
        <dbReference type="EMBL" id="KAF2891838.1"/>
    </source>
</evidence>
<evidence type="ECO:0000256" key="2">
    <source>
        <dbReference type="ARBA" id="ARBA00022487"/>
    </source>
</evidence>
<organism evidence="8 9">
    <name type="scientific">Ignelater luminosus</name>
    <name type="common">Cucubano</name>
    <name type="synonym">Pyrophorus luminosus</name>
    <dbReference type="NCBI Taxonomy" id="2038154"/>
    <lineage>
        <taxon>Eukaryota</taxon>
        <taxon>Metazoa</taxon>
        <taxon>Ecdysozoa</taxon>
        <taxon>Arthropoda</taxon>
        <taxon>Hexapoda</taxon>
        <taxon>Insecta</taxon>
        <taxon>Pterygota</taxon>
        <taxon>Neoptera</taxon>
        <taxon>Endopterygota</taxon>
        <taxon>Coleoptera</taxon>
        <taxon>Polyphaga</taxon>
        <taxon>Elateriformia</taxon>
        <taxon>Elateroidea</taxon>
        <taxon>Elateridae</taxon>
        <taxon>Agrypninae</taxon>
        <taxon>Pyrophorini</taxon>
        <taxon>Ignelater</taxon>
    </lineage>
</organism>
<keyword evidence="2" id="KW-0719">Serine esterase</keyword>
<dbReference type="OrthoDB" id="19653at2759"/>
<protein>
    <recommendedName>
        <fullName evidence="6">Carboxylic ester hydrolase</fullName>
        <ecNumber evidence="6">3.1.1.-</ecNumber>
    </recommendedName>
</protein>
<dbReference type="Proteomes" id="UP000801492">
    <property type="component" value="Unassembled WGS sequence"/>
</dbReference>
<keyword evidence="5" id="KW-0325">Glycoprotein</keyword>
<reference evidence="8" key="1">
    <citation type="submission" date="2019-08" db="EMBL/GenBank/DDBJ databases">
        <title>The genome of the North American firefly Photinus pyralis.</title>
        <authorList>
            <consortium name="Photinus pyralis genome working group"/>
            <person name="Fallon T.R."/>
            <person name="Sander Lower S.E."/>
            <person name="Weng J.-K."/>
        </authorList>
    </citation>
    <scope>NUCLEOTIDE SEQUENCE</scope>
    <source>
        <strain evidence="8">TRF0915ILg1</strain>
        <tissue evidence="8">Whole body</tissue>
    </source>
</reference>
<evidence type="ECO:0000259" key="7">
    <source>
        <dbReference type="Pfam" id="PF00135"/>
    </source>
</evidence>